<protein>
    <submittedName>
        <fullName evidence="2">85 kDa surface antigen</fullName>
    </submittedName>
</protein>
<dbReference type="Proteomes" id="UP001219518">
    <property type="component" value="Unassembled WGS sequence"/>
</dbReference>
<evidence type="ECO:0000313" key="3">
    <source>
        <dbReference type="Proteomes" id="UP001219518"/>
    </source>
</evidence>
<accession>A0AAE1LUT9</accession>
<evidence type="ECO:0000256" key="1">
    <source>
        <dbReference type="SAM" id="MobiDB-lite"/>
    </source>
</evidence>
<organism evidence="2 3">
    <name type="scientific">Frankliniella fusca</name>
    <dbReference type="NCBI Taxonomy" id="407009"/>
    <lineage>
        <taxon>Eukaryota</taxon>
        <taxon>Metazoa</taxon>
        <taxon>Ecdysozoa</taxon>
        <taxon>Arthropoda</taxon>
        <taxon>Hexapoda</taxon>
        <taxon>Insecta</taxon>
        <taxon>Pterygota</taxon>
        <taxon>Neoptera</taxon>
        <taxon>Paraneoptera</taxon>
        <taxon>Thysanoptera</taxon>
        <taxon>Terebrantia</taxon>
        <taxon>Thripoidea</taxon>
        <taxon>Thripidae</taxon>
        <taxon>Frankliniella</taxon>
    </lineage>
</organism>
<keyword evidence="3" id="KW-1185">Reference proteome</keyword>
<dbReference type="AlphaFoldDB" id="A0AAE1LUT9"/>
<reference evidence="2" key="2">
    <citation type="journal article" date="2023" name="BMC Genomics">
        <title>Pest status, molecular evolution, and epigenetic factors derived from the genome assembly of Frankliniella fusca, a thysanopteran phytovirus vector.</title>
        <authorList>
            <person name="Catto M.A."/>
            <person name="Labadie P.E."/>
            <person name="Jacobson A.L."/>
            <person name="Kennedy G.G."/>
            <person name="Srinivasan R."/>
            <person name="Hunt B.G."/>
        </authorList>
    </citation>
    <scope>NUCLEOTIDE SEQUENCE</scope>
    <source>
        <strain evidence="2">PL_HMW_Pooled</strain>
    </source>
</reference>
<sequence length="104" mass="11783">MHVPVLAWSCCGPAPAAAAPRGLIYTLLRDNVAGAPVTHIKQSWPFDPHVALRRRAEFEQLHGYRGYALVERSGLGEDGRQEERRQQQRARDLVPVPPERDWHP</sequence>
<evidence type="ECO:0000313" key="2">
    <source>
        <dbReference type="EMBL" id="KAK3932585.1"/>
    </source>
</evidence>
<reference evidence="2" key="1">
    <citation type="submission" date="2021-07" db="EMBL/GenBank/DDBJ databases">
        <authorList>
            <person name="Catto M.A."/>
            <person name="Jacobson A."/>
            <person name="Kennedy G."/>
            <person name="Labadie P."/>
            <person name="Hunt B.G."/>
            <person name="Srinivasan R."/>
        </authorList>
    </citation>
    <scope>NUCLEOTIDE SEQUENCE</scope>
    <source>
        <strain evidence="2">PL_HMW_Pooled</strain>
        <tissue evidence="2">Head</tissue>
    </source>
</reference>
<feature type="region of interest" description="Disordered" evidence="1">
    <location>
        <begin position="75"/>
        <end position="104"/>
    </location>
</feature>
<proteinExistence type="predicted"/>
<comment type="caution">
    <text evidence="2">The sequence shown here is derived from an EMBL/GenBank/DDBJ whole genome shotgun (WGS) entry which is preliminary data.</text>
</comment>
<name>A0AAE1LUT9_9NEOP</name>
<dbReference type="PANTHER" id="PTHR39951">
    <property type="entry name" value="FI22632P1"/>
    <property type="match status" value="1"/>
</dbReference>
<dbReference type="EMBL" id="JAHWGI010001437">
    <property type="protein sequence ID" value="KAK3932585.1"/>
    <property type="molecule type" value="Genomic_DNA"/>
</dbReference>
<gene>
    <name evidence="2" type="ORF">KUF71_013044</name>
</gene>
<dbReference type="PANTHER" id="PTHR39951:SF2">
    <property type="entry name" value="IP05660P"/>
    <property type="match status" value="1"/>
</dbReference>